<gene>
    <name evidence="1" type="ORF">BDY19DRAFT_988519</name>
</gene>
<reference evidence="1" key="1">
    <citation type="journal article" date="2021" name="Environ. Microbiol.">
        <title>Gene family expansions and transcriptome signatures uncover fungal adaptations to wood decay.</title>
        <authorList>
            <person name="Hage H."/>
            <person name="Miyauchi S."/>
            <person name="Viragh M."/>
            <person name="Drula E."/>
            <person name="Min B."/>
            <person name="Chaduli D."/>
            <person name="Navarro D."/>
            <person name="Favel A."/>
            <person name="Norest M."/>
            <person name="Lesage-Meessen L."/>
            <person name="Balint B."/>
            <person name="Merenyi Z."/>
            <person name="de Eugenio L."/>
            <person name="Morin E."/>
            <person name="Martinez A.T."/>
            <person name="Baldrian P."/>
            <person name="Stursova M."/>
            <person name="Martinez M.J."/>
            <person name="Novotny C."/>
            <person name="Magnuson J.K."/>
            <person name="Spatafora J.W."/>
            <person name="Maurice S."/>
            <person name="Pangilinan J."/>
            <person name="Andreopoulos W."/>
            <person name="LaButti K."/>
            <person name="Hundley H."/>
            <person name="Na H."/>
            <person name="Kuo A."/>
            <person name="Barry K."/>
            <person name="Lipzen A."/>
            <person name="Henrissat B."/>
            <person name="Riley R."/>
            <person name="Ahrendt S."/>
            <person name="Nagy L.G."/>
            <person name="Grigoriev I.V."/>
            <person name="Martin F."/>
            <person name="Rosso M.N."/>
        </authorList>
    </citation>
    <scope>NUCLEOTIDE SEQUENCE</scope>
    <source>
        <strain evidence="1">CBS 384.51</strain>
    </source>
</reference>
<evidence type="ECO:0000313" key="2">
    <source>
        <dbReference type="Proteomes" id="UP001055072"/>
    </source>
</evidence>
<organism evidence="1 2">
    <name type="scientific">Irpex rosettiformis</name>
    <dbReference type="NCBI Taxonomy" id="378272"/>
    <lineage>
        <taxon>Eukaryota</taxon>
        <taxon>Fungi</taxon>
        <taxon>Dikarya</taxon>
        <taxon>Basidiomycota</taxon>
        <taxon>Agaricomycotina</taxon>
        <taxon>Agaricomycetes</taxon>
        <taxon>Polyporales</taxon>
        <taxon>Irpicaceae</taxon>
        <taxon>Irpex</taxon>
    </lineage>
</organism>
<dbReference type="Proteomes" id="UP001055072">
    <property type="component" value="Unassembled WGS sequence"/>
</dbReference>
<protein>
    <submittedName>
        <fullName evidence="1">Uncharacterized protein</fullName>
    </submittedName>
</protein>
<dbReference type="EMBL" id="MU274900">
    <property type="protein sequence ID" value="KAI0094711.1"/>
    <property type="molecule type" value="Genomic_DNA"/>
</dbReference>
<sequence length="369" mass="42066">MATAQESLDQAQDFIRLLRNENNALRKQIQELEKPTASSAKLPSYEEVSVVETLRKECQDLRTERDALQVEMETRQNAPCTDAKHRYAITRADFLSNQLAETLIQREKQEQSFRARISELEDACHKLEQERARSQQNSRTTAQQPSNTNALALDVSAFIQEINRREASKPRLYKGPFSNVLDFQLPKGAADLMTSSSLRFSHAELIWKSPGADRFLALVPAKLFDPTHNRGQGKWASGVVLQELTGKRNQRRELFFLHDHAWHYYGEYECVGSVPLTAKEVEEIGSAQKVAYAEKRTLLDPERAPPGMTKQIHDMYAEGSLKIQCLGFRRVRYNEPLNKLLEEKGAWTGSRKMRTPKTNSDATSSVKQD</sequence>
<evidence type="ECO:0000313" key="1">
    <source>
        <dbReference type="EMBL" id="KAI0094711.1"/>
    </source>
</evidence>
<name>A0ACB8UK57_9APHY</name>
<keyword evidence="2" id="KW-1185">Reference proteome</keyword>
<proteinExistence type="predicted"/>
<comment type="caution">
    <text evidence="1">The sequence shown here is derived from an EMBL/GenBank/DDBJ whole genome shotgun (WGS) entry which is preliminary data.</text>
</comment>
<accession>A0ACB8UK57</accession>